<sequence>MSTITRTFSTTNPYEQKFRYCRAVRKGPFIFVAGTTAIDPETGTLLHPDSVYDQAAQIFNEIARAVEGLGGTKEDIVRVRMFVKDAGDQGKVAEALKNSGFGPSKGSEGNDPSANGPGPAATMIAGATFVQDEMKVEIEAEAVVF</sequence>
<accession>A0ABR3A4A8</accession>
<name>A0ABR3A4A8_9AGAR</name>
<comment type="caution">
    <text evidence="2">The sequence shown here is derived from an EMBL/GenBank/DDBJ whole genome shotgun (WGS) entry which is preliminary data.</text>
</comment>
<evidence type="ECO:0000256" key="1">
    <source>
        <dbReference type="SAM" id="MobiDB-lite"/>
    </source>
</evidence>
<keyword evidence="3" id="KW-1185">Reference proteome</keyword>
<dbReference type="SUPFAM" id="SSF55298">
    <property type="entry name" value="YjgF-like"/>
    <property type="match status" value="1"/>
</dbReference>
<dbReference type="Proteomes" id="UP001437256">
    <property type="component" value="Unassembled WGS sequence"/>
</dbReference>
<dbReference type="Gene3D" id="3.30.1330.40">
    <property type="entry name" value="RutC-like"/>
    <property type="match status" value="1"/>
</dbReference>
<dbReference type="InterPro" id="IPR006175">
    <property type="entry name" value="YjgF/YER057c/UK114"/>
</dbReference>
<protein>
    <recommendedName>
        <fullName evidence="4">YjgF-like protein</fullName>
    </recommendedName>
</protein>
<proteinExistence type="predicted"/>
<gene>
    <name evidence="2" type="ORF">AAF712_004819</name>
</gene>
<evidence type="ECO:0008006" key="4">
    <source>
        <dbReference type="Google" id="ProtNLM"/>
    </source>
</evidence>
<evidence type="ECO:0000313" key="2">
    <source>
        <dbReference type="EMBL" id="KAL0068159.1"/>
    </source>
</evidence>
<feature type="region of interest" description="Disordered" evidence="1">
    <location>
        <begin position="94"/>
        <end position="120"/>
    </location>
</feature>
<dbReference type="InterPro" id="IPR035959">
    <property type="entry name" value="RutC-like_sf"/>
</dbReference>
<dbReference type="EMBL" id="JBBXMP010000020">
    <property type="protein sequence ID" value="KAL0068159.1"/>
    <property type="molecule type" value="Genomic_DNA"/>
</dbReference>
<dbReference type="PANTHER" id="PTHR43857:SF1">
    <property type="entry name" value="YJGH FAMILY PROTEIN"/>
    <property type="match status" value="1"/>
</dbReference>
<dbReference type="Pfam" id="PF01042">
    <property type="entry name" value="Ribonuc_L-PSP"/>
    <property type="match status" value="1"/>
</dbReference>
<organism evidence="2 3">
    <name type="scientific">Marasmius tenuissimus</name>
    <dbReference type="NCBI Taxonomy" id="585030"/>
    <lineage>
        <taxon>Eukaryota</taxon>
        <taxon>Fungi</taxon>
        <taxon>Dikarya</taxon>
        <taxon>Basidiomycota</taxon>
        <taxon>Agaricomycotina</taxon>
        <taxon>Agaricomycetes</taxon>
        <taxon>Agaricomycetidae</taxon>
        <taxon>Agaricales</taxon>
        <taxon>Marasmiineae</taxon>
        <taxon>Marasmiaceae</taxon>
        <taxon>Marasmius</taxon>
    </lineage>
</organism>
<evidence type="ECO:0000313" key="3">
    <source>
        <dbReference type="Proteomes" id="UP001437256"/>
    </source>
</evidence>
<reference evidence="2 3" key="1">
    <citation type="submission" date="2024-05" db="EMBL/GenBank/DDBJ databases">
        <title>A draft genome resource for the thread blight pathogen Marasmius tenuissimus strain MS-2.</title>
        <authorList>
            <person name="Yulfo-Soto G.E."/>
            <person name="Baruah I.K."/>
            <person name="Amoako-Attah I."/>
            <person name="Bukari Y."/>
            <person name="Meinhardt L.W."/>
            <person name="Bailey B.A."/>
            <person name="Cohen S.P."/>
        </authorList>
    </citation>
    <scope>NUCLEOTIDE SEQUENCE [LARGE SCALE GENOMIC DNA]</scope>
    <source>
        <strain evidence="2 3">MS-2</strain>
    </source>
</reference>
<dbReference type="PANTHER" id="PTHR43857">
    <property type="entry name" value="BLR7761 PROTEIN"/>
    <property type="match status" value="1"/>
</dbReference>